<feature type="transmembrane region" description="Helical" evidence="3">
    <location>
        <begin position="511"/>
        <end position="537"/>
    </location>
</feature>
<evidence type="ECO:0000313" key="6">
    <source>
        <dbReference type="Proteomes" id="UP000187465"/>
    </source>
</evidence>
<comment type="caution">
    <text evidence="5">The sequence shown here is derived from an EMBL/GenBank/DDBJ whole genome shotgun (WGS) entry which is preliminary data.</text>
</comment>
<evidence type="ECO:0000259" key="4">
    <source>
        <dbReference type="Pfam" id="PF20155"/>
    </source>
</evidence>
<organism evidence="5 6">
    <name type="scientific">Paenibacillus odorifer</name>
    <dbReference type="NCBI Taxonomy" id="189426"/>
    <lineage>
        <taxon>Bacteria</taxon>
        <taxon>Bacillati</taxon>
        <taxon>Bacillota</taxon>
        <taxon>Bacilli</taxon>
        <taxon>Bacillales</taxon>
        <taxon>Paenibacillaceae</taxon>
        <taxon>Paenibacillus</taxon>
    </lineage>
</organism>
<feature type="coiled-coil region" evidence="1">
    <location>
        <begin position="171"/>
        <end position="205"/>
    </location>
</feature>
<keyword evidence="3" id="KW-0472">Membrane</keyword>
<dbReference type="InterPro" id="IPR013491">
    <property type="entry name" value="Tape_meas_N"/>
</dbReference>
<reference evidence="5 6" key="1">
    <citation type="submission" date="2016-10" db="EMBL/GenBank/DDBJ databases">
        <title>Paenibacillus species isolates.</title>
        <authorList>
            <person name="Beno S.M."/>
        </authorList>
    </citation>
    <scope>NUCLEOTIDE SEQUENCE [LARGE SCALE GENOMIC DNA]</scope>
    <source>
        <strain evidence="5 6">FSL H7-0604</strain>
    </source>
</reference>
<dbReference type="Pfam" id="PF20155">
    <property type="entry name" value="TMP_3"/>
    <property type="match status" value="1"/>
</dbReference>
<protein>
    <recommendedName>
        <fullName evidence="4">Tape measure protein N-terminal domain-containing protein</fullName>
    </recommendedName>
</protein>
<sequence length="821" mass="88376">MLFRKEEAILPSIAASLALNDVFSQRLNQVNASLAATIQLMARLQSQMQNPMVLRISAFDVISNLDMIKQQIAALGTGSLIRININTTEILQQLAVIRQRLGGEESLIKIKINTADISSQIAIIKRQIESELSSVVAQIRIELPRSLEAMFTNLQRLVSQLIRSTRQLRTRSADAGELQRALERIARLERQIADLQSRVNGQINNATKNTSNWLSSLKNVVAAYLSIAAAKKLLETSDDVALTNARLAMVNDGLRTQLELQRQVMDAANDTRANYQATADMVTKLAMSTQGIFKTDDDIIKFTKSFNKALVISGAGAQETTASILQMGQALGSGVLQGDELRSLSENAPAVMSLLAEGLGVARGELKAMGADGKLTSAMIVKAFEKQSGKIDKMFSQMPMTFGSAMTIMKNKVAEWIGTINGAEGPLSRITKMLQDLTAWLSTSDGEQFLSGLSEGITTTVDIVVSLGDAAAQVYSYITTNWTTIEPIVWGIAAALTAWKLASMAVGSASIFASLGTGIMTAAVFLQTAATGGLALAWRGLNAAMKANIFILVATLLAGLIMWLIKLWNTNDAFAAGFLRVWYGILNFIDQVAIKFTSVGYAIADAFGWAKTKSLIFMEDLANGAIDRINDLINTLNKLPFVELETISHIELAAGKAAEEEAAKQQRAANITAMENSAATKAKEREAKVQKMLDERATKRESEAAAENAKNAKSGKDDKVAGMGFSAGGGAAAAAAPKTDKLKKVDKVGKVEKPIDISKEDLKIMRDVAEMKNIQNFVTLTPTIQVKTGPVTNEANVDSIVKKIGNILTEEVASTAKGVYS</sequence>
<evidence type="ECO:0000313" key="5">
    <source>
        <dbReference type="EMBL" id="OMD25477.1"/>
    </source>
</evidence>
<dbReference type="AlphaFoldDB" id="A0A1R0X065"/>
<name>A0A1R0X065_9BACL</name>
<feature type="domain" description="Tape measure protein N-terminal" evidence="4">
    <location>
        <begin position="232"/>
        <end position="421"/>
    </location>
</feature>
<keyword evidence="3" id="KW-1133">Transmembrane helix</keyword>
<keyword evidence="3" id="KW-0812">Transmembrane</keyword>
<dbReference type="Proteomes" id="UP000187465">
    <property type="component" value="Unassembled WGS sequence"/>
</dbReference>
<feature type="compositionally biased region" description="Basic and acidic residues" evidence="2">
    <location>
        <begin position="694"/>
        <end position="703"/>
    </location>
</feature>
<dbReference type="EMBL" id="MKQP01000045">
    <property type="protein sequence ID" value="OMD25477.1"/>
    <property type="molecule type" value="Genomic_DNA"/>
</dbReference>
<evidence type="ECO:0000256" key="2">
    <source>
        <dbReference type="SAM" id="MobiDB-lite"/>
    </source>
</evidence>
<proteinExistence type="predicted"/>
<feature type="transmembrane region" description="Helical" evidence="3">
    <location>
        <begin position="549"/>
        <end position="569"/>
    </location>
</feature>
<evidence type="ECO:0000256" key="1">
    <source>
        <dbReference type="SAM" id="Coils"/>
    </source>
</evidence>
<gene>
    <name evidence="5" type="ORF">BJP51_04310</name>
</gene>
<feature type="region of interest" description="Disordered" evidence="2">
    <location>
        <begin position="694"/>
        <end position="719"/>
    </location>
</feature>
<accession>A0A1R0X065</accession>
<dbReference type="NCBIfam" id="TIGR02675">
    <property type="entry name" value="tape_meas_nterm"/>
    <property type="match status" value="1"/>
</dbReference>
<keyword evidence="1" id="KW-0175">Coiled coil</keyword>
<evidence type="ECO:0000256" key="3">
    <source>
        <dbReference type="SAM" id="Phobius"/>
    </source>
</evidence>